<evidence type="ECO:0000313" key="2">
    <source>
        <dbReference type="EMBL" id="MFC0562413.1"/>
    </source>
</evidence>
<organism evidence="2 3">
    <name type="scientific">Halalkalibacter alkalisediminis</name>
    <dbReference type="NCBI Taxonomy" id="935616"/>
    <lineage>
        <taxon>Bacteria</taxon>
        <taxon>Bacillati</taxon>
        <taxon>Bacillota</taxon>
        <taxon>Bacilli</taxon>
        <taxon>Bacillales</taxon>
        <taxon>Bacillaceae</taxon>
        <taxon>Halalkalibacter</taxon>
    </lineage>
</organism>
<feature type="transmembrane region" description="Helical" evidence="1">
    <location>
        <begin position="68"/>
        <end position="86"/>
    </location>
</feature>
<keyword evidence="1" id="KW-1133">Transmembrane helix</keyword>
<dbReference type="EMBL" id="JBHLTR010000131">
    <property type="protein sequence ID" value="MFC0562413.1"/>
    <property type="molecule type" value="Genomic_DNA"/>
</dbReference>
<dbReference type="InterPro" id="IPR053170">
    <property type="entry name" value="Transcription_regulator"/>
</dbReference>
<dbReference type="RefSeq" id="WP_273844791.1">
    <property type="nucleotide sequence ID" value="NZ_JAQQWT010000010.1"/>
</dbReference>
<evidence type="ECO:0000313" key="3">
    <source>
        <dbReference type="Proteomes" id="UP001589833"/>
    </source>
</evidence>
<evidence type="ECO:0000256" key="1">
    <source>
        <dbReference type="SAM" id="Phobius"/>
    </source>
</evidence>
<keyword evidence="2" id="KW-0378">Hydrolase</keyword>
<dbReference type="Proteomes" id="UP001589833">
    <property type="component" value="Unassembled WGS sequence"/>
</dbReference>
<dbReference type="GO" id="GO:0016787">
    <property type="term" value="F:hydrolase activity"/>
    <property type="evidence" value="ECO:0007669"/>
    <property type="project" value="UniProtKB-KW"/>
</dbReference>
<accession>A0ABV6NQR4</accession>
<dbReference type="PANTHER" id="PTHR40031">
    <property type="entry name" value="HYPOTHETICAL MEMBRANE SPANNING PROTEIN"/>
    <property type="match status" value="1"/>
</dbReference>
<sequence>MDTITHALFGLTSYGAVNKGEMDRQTKKALLFSAIAASQIPDIDVVASVTETGRIMEQMWHRGLTHSFFLAPIWALLIYVVSYLIWKRKDRMIYYLALLNVFIHNASDSLNAWGTGAFEPFSDIRVSFGVISIVDFFIWFVMFAGFLVIRMKKNFPRHRIWKIVWLVIVFHVSLQSIQGYLLLNEAKGQYQEVALSAGFAPGQFSLIGKENETVTIYDATIWRGKDSRETLYSHEDADLELLFQENPKAEVLKQWSPFVVVVETDQKLGIFDPRFYRNGESFLFEYIEFQ</sequence>
<dbReference type="PANTHER" id="PTHR40031:SF1">
    <property type="entry name" value="MEMBRANE-BOUND METAL-DEPENDENT HYDROLASE"/>
    <property type="match status" value="1"/>
</dbReference>
<comment type="caution">
    <text evidence="2">The sequence shown here is derived from an EMBL/GenBank/DDBJ whole genome shotgun (WGS) entry which is preliminary data.</text>
</comment>
<gene>
    <name evidence="2" type="ORF">ACFFH4_26655</name>
</gene>
<feature type="transmembrane region" description="Helical" evidence="1">
    <location>
        <begin position="160"/>
        <end position="183"/>
    </location>
</feature>
<keyword evidence="3" id="KW-1185">Reference proteome</keyword>
<reference evidence="2 3" key="1">
    <citation type="submission" date="2024-09" db="EMBL/GenBank/DDBJ databases">
        <authorList>
            <person name="Sun Q."/>
            <person name="Mori K."/>
        </authorList>
    </citation>
    <scope>NUCLEOTIDE SEQUENCE [LARGE SCALE GENOMIC DNA]</scope>
    <source>
        <strain evidence="2 3">NCAIM B.02301</strain>
    </source>
</reference>
<keyword evidence="1" id="KW-0472">Membrane</keyword>
<proteinExistence type="predicted"/>
<feature type="transmembrane region" description="Helical" evidence="1">
    <location>
        <begin position="126"/>
        <end position="148"/>
    </location>
</feature>
<dbReference type="Pfam" id="PF04307">
    <property type="entry name" value="YdjM"/>
    <property type="match status" value="1"/>
</dbReference>
<keyword evidence="1" id="KW-0812">Transmembrane</keyword>
<name>A0ABV6NQR4_9BACI</name>
<feature type="transmembrane region" description="Helical" evidence="1">
    <location>
        <begin position="93"/>
        <end position="114"/>
    </location>
</feature>
<protein>
    <submittedName>
        <fullName evidence="2">Metal-dependent hydrolase</fullName>
    </submittedName>
</protein>
<dbReference type="InterPro" id="IPR007404">
    <property type="entry name" value="YdjM-like"/>
</dbReference>